<proteinExistence type="predicted"/>
<accession>A0A7J7U885</accession>
<dbReference type="EMBL" id="JACAGB010000022">
    <property type="protein sequence ID" value="KAF6309071.1"/>
    <property type="molecule type" value="Genomic_DNA"/>
</dbReference>
<dbReference type="AlphaFoldDB" id="A0A7J7U885"/>
<comment type="caution">
    <text evidence="1">The sequence shown here is derived from an EMBL/GenBank/DDBJ whole genome shotgun (WGS) entry which is preliminary data.</text>
</comment>
<evidence type="ECO:0000313" key="2">
    <source>
        <dbReference type="Proteomes" id="UP000558488"/>
    </source>
</evidence>
<reference evidence="1 2" key="1">
    <citation type="journal article" date="2020" name="Nature">
        <title>Six reference-quality genomes reveal evolution of bat adaptations.</title>
        <authorList>
            <person name="Jebb D."/>
            <person name="Huang Z."/>
            <person name="Pippel M."/>
            <person name="Hughes G.M."/>
            <person name="Lavrichenko K."/>
            <person name="Devanna P."/>
            <person name="Winkler S."/>
            <person name="Jermiin L.S."/>
            <person name="Skirmuntt E.C."/>
            <person name="Katzourakis A."/>
            <person name="Burkitt-Gray L."/>
            <person name="Ray D.A."/>
            <person name="Sullivan K.A.M."/>
            <person name="Roscito J.G."/>
            <person name="Kirilenko B.M."/>
            <person name="Davalos L.M."/>
            <person name="Corthals A.P."/>
            <person name="Power M.L."/>
            <person name="Jones G."/>
            <person name="Ransome R.D."/>
            <person name="Dechmann D.K.N."/>
            <person name="Locatelli A.G."/>
            <person name="Puechmaille S.J."/>
            <person name="Fedrigo O."/>
            <person name="Jarvis E.D."/>
            <person name="Hiller M."/>
            <person name="Vernes S.C."/>
            <person name="Myers E.W."/>
            <person name="Teeling E.C."/>
        </authorList>
    </citation>
    <scope>NUCLEOTIDE SEQUENCE [LARGE SCALE GENOMIC DNA]</scope>
    <source>
        <strain evidence="1">MPipKuh1</strain>
        <tissue evidence="1">Flight muscle</tissue>
    </source>
</reference>
<organism evidence="1 2">
    <name type="scientific">Pipistrellus kuhlii</name>
    <name type="common">Kuhl's pipistrelle</name>
    <dbReference type="NCBI Taxonomy" id="59472"/>
    <lineage>
        <taxon>Eukaryota</taxon>
        <taxon>Metazoa</taxon>
        <taxon>Chordata</taxon>
        <taxon>Craniata</taxon>
        <taxon>Vertebrata</taxon>
        <taxon>Euteleostomi</taxon>
        <taxon>Mammalia</taxon>
        <taxon>Eutheria</taxon>
        <taxon>Laurasiatheria</taxon>
        <taxon>Chiroptera</taxon>
        <taxon>Yangochiroptera</taxon>
        <taxon>Vespertilionidae</taxon>
        <taxon>Pipistrellus</taxon>
    </lineage>
</organism>
<sequence>MSRHCPSVDCHASVPTCLVYILKRCAIPPPCRHLHSREPSWRNETGLGAELTDTGGVDPKPSSLAFAGCVPCPPPRRSYPTLGSSYPGLVGLIWVRDPRGLREQHRWGCSTPSGTPTSPWDGSTCGRCLVANLFLTQEL</sequence>
<dbReference type="Proteomes" id="UP000558488">
    <property type="component" value="Unassembled WGS sequence"/>
</dbReference>
<keyword evidence="2" id="KW-1185">Reference proteome</keyword>
<protein>
    <submittedName>
        <fullName evidence="1">Uncharacterized protein</fullName>
    </submittedName>
</protein>
<name>A0A7J7U885_PIPKU</name>
<gene>
    <name evidence="1" type="ORF">mPipKuh1_009179</name>
</gene>
<evidence type="ECO:0000313" key="1">
    <source>
        <dbReference type="EMBL" id="KAF6309071.1"/>
    </source>
</evidence>